<dbReference type="STRING" id="634430.SAMN04488241_107148"/>
<dbReference type="AlphaFoldDB" id="A0A1I5T9U1"/>
<evidence type="ECO:0000313" key="4">
    <source>
        <dbReference type="EMBL" id="SFP79601.1"/>
    </source>
</evidence>
<dbReference type="OrthoDB" id="9803233at2"/>
<dbReference type="InterPro" id="IPR050832">
    <property type="entry name" value="Bact_Acetyltransf"/>
</dbReference>
<keyword evidence="5" id="KW-1185">Reference proteome</keyword>
<accession>A0A1I5T9U1</accession>
<protein>
    <submittedName>
        <fullName evidence="4">Putative acetyltransferase</fullName>
    </submittedName>
</protein>
<gene>
    <name evidence="4" type="ORF">SAMN04488241_107148</name>
</gene>
<name>A0A1I5T9U1_9SPHN</name>
<dbReference type="EMBL" id="FOXP01000007">
    <property type="protein sequence ID" value="SFP79601.1"/>
    <property type="molecule type" value="Genomic_DNA"/>
</dbReference>
<dbReference type="GO" id="GO:0016747">
    <property type="term" value="F:acyltransferase activity, transferring groups other than amino-acyl groups"/>
    <property type="evidence" value="ECO:0007669"/>
    <property type="project" value="InterPro"/>
</dbReference>
<dbReference type="CDD" id="cd04301">
    <property type="entry name" value="NAT_SF"/>
    <property type="match status" value="1"/>
</dbReference>
<keyword evidence="2" id="KW-0012">Acyltransferase</keyword>
<dbReference type="RefSeq" id="WP_093333555.1">
    <property type="nucleotide sequence ID" value="NZ_FOXP01000007.1"/>
</dbReference>
<organism evidence="4 5">
    <name type="scientific">Sphingomonas rubra</name>
    <dbReference type="NCBI Taxonomy" id="634430"/>
    <lineage>
        <taxon>Bacteria</taxon>
        <taxon>Pseudomonadati</taxon>
        <taxon>Pseudomonadota</taxon>
        <taxon>Alphaproteobacteria</taxon>
        <taxon>Sphingomonadales</taxon>
        <taxon>Sphingomonadaceae</taxon>
        <taxon>Sphingomonas</taxon>
    </lineage>
</organism>
<feature type="domain" description="N-acetyltransferase" evidence="3">
    <location>
        <begin position="2"/>
        <end position="150"/>
    </location>
</feature>
<keyword evidence="1 4" id="KW-0808">Transferase</keyword>
<sequence length="150" mass="15955">MVDIRQDDPRSPHVAALLAAHLAEQRGAVPEGFSFALGADALAAADVTFFTAWIDGTLAGFGALRQLDARHGEVKSMRSAMPGHGIGAALLGRIVAEARARGYDRLSLETGVTASYRPAVALYERAGFVDAEPFADYEASPHNRFMTLAL</sequence>
<dbReference type="Pfam" id="PF00583">
    <property type="entry name" value="Acetyltransf_1"/>
    <property type="match status" value="1"/>
</dbReference>
<dbReference type="Proteomes" id="UP000199586">
    <property type="component" value="Unassembled WGS sequence"/>
</dbReference>
<dbReference type="SUPFAM" id="SSF55729">
    <property type="entry name" value="Acyl-CoA N-acyltransferases (Nat)"/>
    <property type="match status" value="1"/>
</dbReference>
<evidence type="ECO:0000313" key="5">
    <source>
        <dbReference type="Proteomes" id="UP000199586"/>
    </source>
</evidence>
<proteinExistence type="predicted"/>
<dbReference type="Gene3D" id="3.40.630.30">
    <property type="match status" value="1"/>
</dbReference>
<dbReference type="PANTHER" id="PTHR43877">
    <property type="entry name" value="AMINOALKYLPHOSPHONATE N-ACETYLTRANSFERASE-RELATED-RELATED"/>
    <property type="match status" value="1"/>
</dbReference>
<dbReference type="PANTHER" id="PTHR43877:SF5">
    <property type="entry name" value="BLL8307 PROTEIN"/>
    <property type="match status" value="1"/>
</dbReference>
<evidence type="ECO:0000256" key="2">
    <source>
        <dbReference type="ARBA" id="ARBA00023315"/>
    </source>
</evidence>
<evidence type="ECO:0000256" key="1">
    <source>
        <dbReference type="ARBA" id="ARBA00022679"/>
    </source>
</evidence>
<dbReference type="PROSITE" id="PS51186">
    <property type="entry name" value="GNAT"/>
    <property type="match status" value="1"/>
</dbReference>
<dbReference type="InterPro" id="IPR016181">
    <property type="entry name" value="Acyl_CoA_acyltransferase"/>
</dbReference>
<dbReference type="InterPro" id="IPR000182">
    <property type="entry name" value="GNAT_dom"/>
</dbReference>
<reference evidence="4 5" key="1">
    <citation type="submission" date="2016-10" db="EMBL/GenBank/DDBJ databases">
        <authorList>
            <person name="de Groot N.N."/>
        </authorList>
    </citation>
    <scope>NUCLEOTIDE SEQUENCE [LARGE SCALE GENOMIC DNA]</scope>
    <source>
        <strain evidence="4 5">CGMCC 1.9113</strain>
    </source>
</reference>
<evidence type="ECO:0000259" key="3">
    <source>
        <dbReference type="PROSITE" id="PS51186"/>
    </source>
</evidence>